<dbReference type="InterPro" id="IPR050904">
    <property type="entry name" value="Adhesion/Biosynth-related"/>
</dbReference>
<gene>
    <name evidence="3" type="ORF">C8P68_103294</name>
</gene>
<evidence type="ECO:0000313" key="3">
    <source>
        <dbReference type="EMBL" id="PTQ98134.1"/>
    </source>
</evidence>
<accession>A0A2T5JBA0</accession>
<dbReference type="OrthoDB" id="1144324at2"/>
<keyword evidence="1" id="KW-0732">Signal</keyword>
<dbReference type="PANTHER" id="PTHR10900">
    <property type="entry name" value="PERIOSTIN-RELATED"/>
    <property type="match status" value="1"/>
</dbReference>
<dbReference type="InterPro" id="IPR036378">
    <property type="entry name" value="FAS1_dom_sf"/>
</dbReference>
<comment type="caution">
    <text evidence="3">The sequence shown here is derived from an EMBL/GenBank/DDBJ whole genome shotgun (WGS) entry which is preliminary data.</text>
</comment>
<evidence type="ECO:0000256" key="1">
    <source>
        <dbReference type="SAM" id="SignalP"/>
    </source>
</evidence>
<feature type="domain" description="FAS1" evidence="2">
    <location>
        <begin position="41"/>
        <end position="179"/>
    </location>
</feature>
<name>A0A2T5JBA0_9SPHI</name>
<dbReference type="SUPFAM" id="SSF82153">
    <property type="entry name" value="FAS1 domain"/>
    <property type="match status" value="2"/>
</dbReference>
<dbReference type="RefSeq" id="WP_107828317.1">
    <property type="nucleotide sequence ID" value="NZ_CP160205.1"/>
</dbReference>
<dbReference type="SMART" id="SM00554">
    <property type="entry name" value="FAS1"/>
    <property type="match status" value="1"/>
</dbReference>
<feature type="signal peptide" evidence="1">
    <location>
        <begin position="1"/>
        <end position="25"/>
    </location>
</feature>
<proteinExistence type="predicted"/>
<organism evidence="3 4">
    <name type="scientific">Mucilaginibacter yixingensis</name>
    <dbReference type="NCBI Taxonomy" id="1295612"/>
    <lineage>
        <taxon>Bacteria</taxon>
        <taxon>Pseudomonadati</taxon>
        <taxon>Bacteroidota</taxon>
        <taxon>Sphingobacteriia</taxon>
        <taxon>Sphingobacteriales</taxon>
        <taxon>Sphingobacteriaceae</taxon>
        <taxon>Mucilaginibacter</taxon>
    </lineage>
</organism>
<dbReference type="EMBL" id="QAOQ01000003">
    <property type="protein sequence ID" value="PTQ98134.1"/>
    <property type="molecule type" value="Genomic_DNA"/>
</dbReference>
<dbReference type="PANTHER" id="PTHR10900:SF77">
    <property type="entry name" value="FI19380P1"/>
    <property type="match status" value="1"/>
</dbReference>
<dbReference type="Pfam" id="PF02469">
    <property type="entry name" value="Fasciclin"/>
    <property type="match status" value="1"/>
</dbReference>
<dbReference type="AlphaFoldDB" id="A0A2T5JBA0"/>
<dbReference type="InterPro" id="IPR000782">
    <property type="entry name" value="FAS1_domain"/>
</dbReference>
<keyword evidence="4" id="KW-1185">Reference proteome</keyword>
<sequence>MKTVINGMRYYLLLCMAAVTLLMSANGCKQDHLTLTTTNTVNLYTYMQQNPTQFSMFTQIIDKAGYASFFNTYGAYTFFIPNNDGVTAYLKATGKASVDAIDAATAKSLIGIAVVADTISTNNFSDGKMRTATNSGQYLITATRTVNNVSTTVINKQANLVKSNIRLGNGILHVIDNVLQPATLTLAQTIEKDSRYTIFLQALKETGFYDTLNVASSVATDPTRKYLTVIAETDSVFKAAGFNTYAQLKARYSTQGDPKNHADSLWLFMGYHVWPELSYVSDISVILSHPTLAPQEITTSQLVLPNVLLNNDTFNGKLEPGQALNRSTSDVSTTSGVLHNVNTHYTIKIRVPSAVYFDCAAQPEIIKTPGLYRSGVAVNNKFVLGTLSQVAMVGKGTNGNGVVYQSQTPAAAATGNSYYYGLDWLEPNVRFRLGNDGLQTIEFTTPVIVKGTYKIWFDYKRNGSGKVVLTYFDNVPLPNLLNNKDQLNFAESPAQAEARGYKSYSEAPANNATTPYFDFVGRLLGVVVIKTTGPHKIRFETTTDSSTNSGMVWDAIEFRPIDMDQLNPKLGRDGTLK</sequence>
<dbReference type="Gene3D" id="2.30.180.10">
    <property type="entry name" value="FAS1 domain"/>
    <property type="match status" value="2"/>
</dbReference>
<dbReference type="Proteomes" id="UP000244168">
    <property type="component" value="Unassembled WGS sequence"/>
</dbReference>
<reference evidence="3 4" key="1">
    <citation type="submission" date="2018-04" db="EMBL/GenBank/DDBJ databases">
        <title>Genomic Encyclopedia of Archaeal and Bacterial Type Strains, Phase II (KMG-II): from individual species to whole genera.</title>
        <authorList>
            <person name="Goeker M."/>
        </authorList>
    </citation>
    <scope>NUCLEOTIDE SEQUENCE [LARGE SCALE GENOMIC DNA]</scope>
    <source>
        <strain evidence="3 4">DSM 26809</strain>
    </source>
</reference>
<dbReference type="PROSITE" id="PS50213">
    <property type="entry name" value="FAS1"/>
    <property type="match status" value="2"/>
</dbReference>
<evidence type="ECO:0000313" key="4">
    <source>
        <dbReference type="Proteomes" id="UP000244168"/>
    </source>
</evidence>
<feature type="chain" id="PRO_5015543067" evidence="1">
    <location>
        <begin position="26"/>
        <end position="577"/>
    </location>
</feature>
<protein>
    <submittedName>
        <fullName evidence="3">Putative surface protein with fasciclin (FAS1) repeats</fullName>
    </submittedName>
</protein>
<evidence type="ECO:0000259" key="2">
    <source>
        <dbReference type="PROSITE" id="PS50213"/>
    </source>
</evidence>
<feature type="domain" description="FAS1" evidence="2">
    <location>
        <begin position="183"/>
        <end position="345"/>
    </location>
</feature>